<reference evidence="2" key="1">
    <citation type="journal article" date="2023" name="Front. Plant Sci.">
        <title>Chromosomal-level genome assembly of Melastoma candidum provides insights into trichome evolution.</title>
        <authorList>
            <person name="Zhong Y."/>
            <person name="Wu W."/>
            <person name="Sun C."/>
            <person name="Zou P."/>
            <person name="Liu Y."/>
            <person name="Dai S."/>
            <person name="Zhou R."/>
        </authorList>
    </citation>
    <scope>NUCLEOTIDE SEQUENCE [LARGE SCALE GENOMIC DNA]</scope>
</reference>
<gene>
    <name evidence="1" type="ORF">MLD38_026436</name>
</gene>
<dbReference type="EMBL" id="CM042886">
    <property type="protein sequence ID" value="KAI4341751.1"/>
    <property type="molecule type" value="Genomic_DNA"/>
</dbReference>
<comment type="caution">
    <text evidence="1">The sequence shown here is derived from an EMBL/GenBank/DDBJ whole genome shotgun (WGS) entry which is preliminary data.</text>
</comment>
<protein>
    <submittedName>
        <fullName evidence="1">Uncharacterized protein</fullName>
    </submittedName>
</protein>
<name>A0ACB9P055_9MYRT</name>
<proteinExistence type="predicted"/>
<keyword evidence="2" id="KW-1185">Reference proteome</keyword>
<sequence>MWFRLSLASIVFFLLLTSIPASLQESSTCLTVYRLGGAPAVFQSPKCPRWKPSPPPRPPSSGHCHVSILRGRRKAQEDRAFCALDVRIPFPGKLGLEEVTVGIMAVFDGHNGAEASELASKHLFEYFLLHAYFLLDSTILTAWKKSWGMLATKGEHDPFRVLHWDDDTNFRNIHTVRMKFSSSYSFDDSSRLEILKEALLRAIRDLDTKFLKEASRFNLDSGSTATVILIVDGKFLVANLGDSKAFLCSEKFQSPEEARDTFLRLYKQKRQGGAVTTAKTNMGFKLGDLYDVAYLSAQELSQDHHPNRDDERARVEAAGGYVTEKGGVARVNGELAVSRAIGDTKFKSLGVTSVPEVSDWRSLTVNDSYIVAASDGIFENQSPQDVCDLLWLVQSHVSAWPEMPSSCSFSVADCIIDTAFEKGSTDNMAVVLVPVQSIPFLPDYGRSLEGEQLRDASNIGEKPEKEIYSNIIDLESSHPAIAKFERLMVEVKDGSLCCFYLSEHLTGDVGSTYKVENDDWVEPRALPFSQNQQFGGPTDLYIADNPWLQFELTPGGKEDKSRKPENFASFIDLLRSIPLYDAHGSFEHTMPDQRYKLDKRFGHGSYGEVWLAFHWNCCLGKNYSRQSQMTRNSCDKEESGRFSTYYSLDGSSKPNCSSGADEVFILKRIMVEKGLTVYLSGLREKYFGEIFLNASTSLGDIISASQDHITFPRSENSNFYGDSSTNGSASSKDQSFDQFACSRPNRDGQFGDPDEEGLNHIARYIESFESLSNEMWLVFRHEGTSLSKLLYTTEEIGDSSDQSTEGGKHVRVLRPSKWWLWLKTTEAGQKEMCNLIWQLLMALKSCHDRNITHRDIKPENMVICFEDQETGRCLRESPTDDRRYTTKMRIIDFGSAINEYTIKHLYGLSGPSRSEQTSQYTPPEALLNSSWYKGPASVTSKYDMWSVGVVILELLLGSPNVFQLSPLTQTLLDQHLDGWNEALKELAYRLRSFMELCILIPGSSSKHHSGNTRPQGGFSPASWKCSEEFLTHQIKSRDPLKIGFPNVWALRLVRHLLLWDPDDRLSVDDAFQHPYFEALPRR</sequence>
<dbReference type="Proteomes" id="UP001057402">
    <property type="component" value="Chromosome 7"/>
</dbReference>
<evidence type="ECO:0000313" key="1">
    <source>
        <dbReference type="EMBL" id="KAI4341751.1"/>
    </source>
</evidence>
<organism evidence="1 2">
    <name type="scientific">Melastoma candidum</name>
    <dbReference type="NCBI Taxonomy" id="119954"/>
    <lineage>
        <taxon>Eukaryota</taxon>
        <taxon>Viridiplantae</taxon>
        <taxon>Streptophyta</taxon>
        <taxon>Embryophyta</taxon>
        <taxon>Tracheophyta</taxon>
        <taxon>Spermatophyta</taxon>
        <taxon>Magnoliopsida</taxon>
        <taxon>eudicotyledons</taxon>
        <taxon>Gunneridae</taxon>
        <taxon>Pentapetalae</taxon>
        <taxon>rosids</taxon>
        <taxon>malvids</taxon>
        <taxon>Myrtales</taxon>
        <taxon>Melastomataceae</taxon>
        <taxon>Melastomatoideae</taxon>
        <taxon>Melastomateae</taxon>
        <taxon>Melastoma</taxon>
    </lineage>
</organism>
<accession>A0ACB9P055</accession>
<evidence type="ECO:0000313" key="2">
    <source>
        <dbReference type="Proteomes" id="UP001057402"/>
    </source>
</evidence>